<dbReference type="GO" id="GO:0004523">
    <property type="term" value="F:RNA-DNA hybrid ribonuclease activity"/>
    <property type="evidence" value="ECO:0007669"/>
    <property type="project" value="InterPro"/>
</dbReference>
<dbReference type="GO" id="GO:0005634">
    <property type="term" value="C:nucleus"/>
    <property type="evidence" value="ECO:0007669"/>
    <property type="project" value="UniProtKB-SubCell"/>
</dbReference>
<evidence type="ECO:0008006" key="9">
    <source>
        <dbReference type="Google" id="ProtNLM"/>
    </source>
</evidence>
<dbReference type="InterPro" id="IPR012317">
    <property type="entry name" value="Poly(ADP-ribose)pol_cat_dom"/>
</dbReference>
<evidence type="ECO:0000259" key="5">
    <source>
        <dbReference type="PROSITE" id="PS51059"/>
    </source>
</evidence>
<dbReference type="PROSITE" id="PS51059">
    <property type="entry name" value="PARP_CATALYTIC"/>
    <property type="match status" value="1"/>
</dbReference>
<evidence type="ECO:0000313" key="8">
    <source>
        <dbReference type="Proteomes" id="UP000626092"/>
    </source>
</evidence>
<dbReference type="AlphaFoldDB" id="A0A834GP24"/>
<evidence type="ECO:0000256" key="4">
    <source>
        <dbReference type="ARBA" id="ARBA00023242"/>
    </source>
</evidence>
<dbReference type="CDD" id="cd06222">
    <property type="entry name" value="RNase_H_like"/>
    <property type="match status" value="1"/>
</dbReference>
<evidence type="ECO:0000256" key="2">
    <source>
        <dbReference type="ARBA" id="ARBA00022473"/>
    </source>
</evidence>
<dbReference type="EMBL" id="WJXA01000007">
    <property type="protein sequence ID" value="KAF7139288.1"/>
    <property type="molecule type" value="Genomic_DNA"/>
</dbReference>
<dbReference type="Gene3D" id="3.90.228.10">
    <property type="match status" value="1"/>
</dbReference>
<name>A0A834GP24_RHOSS</name>
<gene>
    <name evidence="7" type="ORF">RHSIM_Rhsim07G0132000</name>
</gene>
<feature type="domain" description="PARP catalytic" evidence="5">
    <location>
        <begin position="248"/>
        <end position="463"/>
    </location>
</feature>
<evidence type="ECO:0000313" key="7">
    <source>
        <dbReference type="EMBL" id="KAF7139288.1"/>
    </source>
</evidence>
<dbReference type="PROSITE" id="PS51879">
    <property type="entry name" value="RST"/>
    <property type="match status" value="1"/>
</dbReference>
<dbReference type="InterPro" id="IPR044964">
    <property type="entry name" value="RCD1/SRO1-5"/>
</dbReference>
<keyword evidence="3" id="KW-0346">Stress response</keyword>
<evidence type="ECO:0000256" key="3">
    <source>
        <dbReference type="ARBA" id="ARBA00023016"/>
    </source>
</evidence>
<dbReference type="GO" id="GO:0003676">
    <property type="term" value="F:nucleic acid binding"/>
    <property type="evidence" value="ECO:0007669"/>
    <property type="project" value="InterPro"/>
</dbReference>
<dbReference type="PANTHER" id="PTHR32263">
    <property type="entry name" value="INACTIVE POLY [ADP-RIBOSE] POLYMERASE SRO4-RELATED"/>
    <property type="match status" value="1"/>
</dbReference>
<keyword evidence="2" id="KW-0217">Developmental protein</keyword>
<dbReference type="Pfam" id="PF12174">
    <property type="entry name" value="RST"/>
    <property type="match status" value="1"/>
</dbReference>
<dbReference type="OrthoDB" id="6133115at2759"/>
<dbReference type="Proteomes" id="UP000626092">
    <property type="component" value="Unassembled WGS sequence"/>
</dbReference>
<dbReference type="InterPro" id="IPR057823">
    <property type="entry name" value="WWE_RCD1"/>
</dbReference>
<reference evidence="7" key="1">
    <citation type="submission" date="2019-11" db="EMBL/GenBank/DDBJ databases">
        <authorList>
            <person name="Liu Y."/>
            <person name="Hou J."/>
            <person name="Li T.-Q."/>
            <person name="Guan C.-H."/>
            <person name="Wu X."/>
            <person name="Wu H.-Z."/>
            <person name="Ling F."/>
            <person name="Zhang R."/>
            <person name="Shi X.-G."/>
            <person name="Ren J.-P."/>
            <person name="Chen E.-F."/>
            <person name="Sun J.-M."/>
        </authorList>
    </citation>
    <scope>NUCLEOTIDE SEQUENCE</scope>
    <source>
        <strain evidence="7">Adult_tree_wgs_1</strain>
        <tissue evidence="7">Leaves</tissue>
    </source>
</reference>
<organism evidence="7 8">
    <name type="scientific">Rhododendron simsii</name>
    <name type="common">Sims's rhododendron</name>
    <dbReference type="NCBI Taxonomy" id="118357"/>
    <lineage>
        <taxon>Eukaryota</taxon>
        <taxon>Viridiplantae</taxon>
        <taxon>Streptophyta</taxon>
        <taxon>Embryophyta</taxon>
        <taxon>Tracheophyta</taxon>
        <taxon>Spermatophyta</taxon>
        <taxon>Magnoliopsida</taxon>
        <taxon>eudicotyledons</taxon>
        <taxon>Gunneridae</taxon>
        <taxon>Pentapetalae</taxon>
        <taxon>asterids</taxon>
        <taxon>Ericales</taxon>
        <taxon>Ericaceae</taxon>
        <taxon>Ericoideae</taxon>
        <taxon>Rhodoreae</taxon>
        <taxon>Rhododendron</taxon>
    </lineage>
</organism>
<proteinExistence type="predicted"/>
<comment type="caution">
    <text evidence="7">The sequence shown here is derived from an EMBL/GenBank/DDBJ whole genome shotgun (WGS) entry which is preliminary data.</text>
</comment>
<evidence type="ECO:0000259" key="6">
    <source>
        <dbReference type="PROSITE" id="PS51879"/>
    </source>
</evidence>
<dbReference type="SUPFAM" id="SSF56399">
    <property type="entry name" value="ADP-ribosylation"/>
    <property type="match status" value="1"/>
</dbReference>
<evidence type="ECO:0000256" key="1">
    <source>
        <dbReference type="ARBA" id="ARBA00004123"/>
    </source>
</evidence>
<dbReference type="PANTHER" id="PTHR32263:SF5">
    <property type="entry name" value="INACTIVE POLY [ADP-RIBOSE] POLYMERASE SRO1-RELATED"/>
    <property type="match status" value="1"/>
</dbReference>
<keyword evidence="8" id="KW-1185">Reference proteome</keyword>
<feature type="domain" description="RST" evidence="6">
    <location>
        <begin position="535"/>
        <end position="606"/>
    </location>
</feature>
<comment type="subcellular location">
    <subcellularLocation>
        <location evidence="1">Nucleus</location>
    </subcellularLocation>
</comment>
<sequence>MDSKWVEVLDNGCRRGVDSNRRRAAKCAANITRASHKVFSLSPKHNSLLSKLGKRKRLGACKTNCGQSLVQNYSNYLRSGLPQRLLFYQDGEWNDFPEAIVALVRKDFQMKQAAIEVQFNGCHIILDVLYMLQVDLKTGSQKPIAWIDEAGQCFFPQSYSSGSRTYECNQSDLDKDGKFVYPESNGTREIKLHLHIELSGANGSNLEECVEESNTRVKQVRINEKLGENRDELNVNDNCNGKSDAKMEESVKEVQQIGEHFFPRFEAVNSDIVRNMFIKGMDLSLQPEILEINRCNSNILQTRWEIFLKQAEITCKYRGDPNIQYAWLASTKDSISSLVMFGLTDCAPKLKKTFGVGVHLKPVNRALPSANYCDVDENGVRHVVLCRVILGKVELVRHGSEQFHPSSENFDSGVDDLENPNHYIVWNMNVGTHIYPEYVVSFKISHSAEGAIIGKESRFDIPGVTSCQEHHHPQLQLDSTSVVSEQLDVLCVGTRTGPDPLKRVASTCEKESHPCQDFVNNFEGKAPSVGSTTSKTPKSPWMPLVMLFGAISSKIDPKDMKMVYDHYDSFRSKKISRDEFIKKLRLIVGDQLLRSTLTGLQCKGEWLLGFHGKMEADSSLATEICAICRGLTIIPEKGMTNVKFETDALVSGCPVKMISQRITTRITPKLSNIIINDARILINRTGATLTHIFREASIINSNPHSTK</sequence>
<dbReference type="InterPro" id="IPR044730">
    <property type="entry name" value="RNase_H-like_dom_plant"/>
</dbReference>
<keyword evidence="4" id="KW-0539">Nucleus</keyword>
<protein>
    <recommendedName>
        <fullName evidence="9">Poly [ADP-ribose] polymerase</fullName>
    </recommendedName>
</protein>
<dbReference type="Pfam" id="PF23467">
    <property type="entry name" value="WWE_5"/>
    <property type="match status" value="1"/>
</dbReference>
<dbReference type="InterPro" id="IPR022003">
    <property type="entry name" value="RST"/>
</dbReference>
<dbReference type="GO" id="GO:0003950">
    <property type="term" value="F:NAD+ poly-ADP-ribosyltransferase activity"/>
    <property type="evidence" value="ECO:0007669"/>
    <property type="project" value="InterPro"/>
</dbReference>
<accession>A0A834GP24</accession>